<evidence type="ECO:0000256" key="1">
    <source>
        <dbReference type="SAM" id="MobiDB-lite"/>
    </source>
</evidence>
<keyword evidence="2" id="KW-0472">Membrane</keyword>
<feature type="transmembrane region" description="Helical" evidence="2">
    <location>
        <begin position="141"/>
        <end position="159"/>
    </location>
</feature>
<feature type="transmembrane region" description="Helical" evidence="2">
    <location>
        <begin position="309"/>
        <end position="327"/>
    </location>
</feature>
<accession>A0A1E3PEM0</accession>
<evidence type="ECO:0000313" key="3">
    <source>
        <dbReference type="EMBL" id="ODQ63863.1"/>
    </source>
</evidence>
<sequence>MPTSAEITSNISTDEFSSSLLRRRVENNKDHVSDDTPPTEVSESSSLSSSGDEHGDKSTNEGIIVDFLTVPQPALDLPSLTDISRTASGVALSSLALSSHKQFKNFIHKHEIPRKFLHVSIGFFGLELYRRGFDPNTVTPHLIFVLIVISCVDFIRFNVSKFNRLYCKYFGFLMREKEVSSVNGVIWYLLGVIIVLASFPKDIVMLSLLLLSWADTAASTFGRAYGYLTPKFNNKSLAGSMAAFVIGLISAITLYGYFIPKYTALVDSPGEILWNPETSRLNYYVLVFLSGLVGAVSEAVDLWNMDDNFTIPVISGTFMWAIIKICAV</sequence>
<keyword evidence="2" id="KW-1133">Transmembrane helix</keyword>
<dbReference type="InterPro" id="IPR037997">
    <property type="entry name" value="Dgk1-like"/>
</dbReference>
<evidence type="ECO:0000313" key="4">
    <source>
        <dbReference type="Proteomes" id="UP000095009"/>
    </source>
</evidence>
<dbReference type="GO" id="GO:0004143">
    <property type="term" value="F:ATP-dependent diacylglycerol kinase activity"/>
    <property type="evidence" value="ECO:0007669"/>
    <property type="project" value="InterPro"/>
</dbReference>
<keyword evidence="4" id="KW-1185">Reference proteome</keyword>
<proteinExistence type="predicted"/>
<dbReference type="GO" id="GO:0141035">
    <property type="term" value="F:CTP-dependent diacylglycerol kinase activity"/>
    <property type="evidence" value="ECO:0007669"/>
    <property type="project" value="EnsemblFungi"/>
</dbReference>
<dbReference type="PANTHER" id="PTHR31303:SF1">
    <property type="entry name" value="CTP-DEPENDENT DIACYLGLYCEROL KINASE 1"/>
    <property type="match status" value="1"/>
</dbReference>
<feature type="compositionally biased region" description="Basic and acidic residues" evidence="1">
    <location>
        <begin position="23"/>
        <end position="34"/>
    </location>
</feature>
<dbReference type="GO" id="GO:2001210">
    <property type="term" value="P:regulation of isopentenyl diphosphate biosynthetic process, mevalonate pathway"/>
    <property type="evidence" value="ECO:0007669"/>
    <property type="project" value="EnsemblFungi"/>
</dbReference>
<dbReference type="STRING" id="857566.A0A1E3PEM0"/>
<dbReference type="GO" id="GO:0005789">
    <property type="term" value="C:endoplasmic reticulum membrane"/>
    <property type="evidence" value="ECO:0007669"/>
    <property type="project" value="EnsemblFungi"/>
</dbReference>
<feature type="region of interest" description="Disordered" evidence="1">
    <location>
        <begin position="18"/>
        <end position="57"/>
    </location>
</feature>
<dbReference type="GO" id="GO:0006654">
    <property type="term" value="P:phosphatidic acid biosynthetic process"/>
    <property type="evidence" value="ECO:0007669"/>
    <property type="project" value="EnsemblFungi"/>
</dbReference>
<evidence type="ECO:0000256" key="2">
    <source>
        <dbReference type="SAM" id="Phobius"/>
    </source>
</evidence>
<feature type="transmembrane region" description="Helical" evidence="2">
    <location>
        <begin position="237"/>
        <end position="260"/>
    </location>
</feature>
<dbReference type="EMBL" id="KV454413">
    <property type="protein sequence ID" value="ODQ63863.1"/>
    <property type="molecule type" value="Genomic_DNA"/>
</dbReference>
<gene>
    <name evidence="3" type="ORF">NADFUDRAFT_83957</name>
</gene>
<evidence type="ECO:0008006" key="5">
    <source>
        <dbReference type="Google" id="ProtNLM"/>
    </source>
</evidence>
<name>A0A1E3PEM0_9ASCO</name>
<dbReference type="Proteomes" id="UP000095009">
    <property type="component" value="Unassembled WGS sequence"/>
</dbReference>
<protein>
    <recommendedName>
        <fullName evidence="5">Phosphatidate cytidylyltransferase</fullName>
    </recommendedName>
</protein>
<reference evidence="3 4" key="1">
    <citation type="journal article" date="2016" name="Proc. Natl. Acad. Sci. U.S.A.">
        <title>Comparative genomics of biotechnologically important yeasts.</title>
        <authorList>
            <person name="Riley R."/>
            <person name="Haridas S."/>
            <person name="Wolfe K.H."/>
            <person name="Lopes M.R."/>
            <person name="Hittinger C.T."/>
            <person name="Goeker M."/>
            <person name="Salamov A.A."/>
            <person name="Wisecaver J.H."/>
            <person name="Long T.M."/>
            <person name="Calvey C.H."/>
            <person name="Aerts A.L."/>
            <person name="Barry K.W."/>
            <person name="Choi C."/>
            <person name="Clum A."/>
            <person name="Coughlan A.Y."/>
            <person name="Deshpande S."/>
            <person name="Douglass A.P."/>
            <person name="Hanson S.J."/>
            <person name="Klenk H.-P."/>
            <person name="LaButti K.M."/>
            <person name="Lapidus A."/>
            <person name="Lindquist E.A."/>
            <person name="Lipzen A.M."/>
            <person name="Meier-Kolthoff J.P."/>
            <person name="Ohm R.A."/>
            <person name="Otillar R.P."/>
            <person name="Pangilinan J.L."/>
            <person name="Peng Y."/>
            <person name="Rokas A."/>
            <person name="Rosa C.A."/>
            <person name="Scheuner C."/>
            <person name="Sibirny A.A."/>
            <person name="Slot J.C."/>
            <person name="Stielow J.B."/>
            <person name="Sun H."/>
            <person name="Kurtzman C.P."/>
            <person name="Blackwell M."/>
            <person name="Grigoriev I.V."/>
            <person name="Jeffries T.W."/>
        </authorList>
    </citation>
    <scope>NUCLEOTIDE SEQUENCE [LARGE SCALE GENOMIC DNA]</scope>
    <source>
        <strain evidence="3 4">DSM 6958</strain>
    </source>
</reference>
<keyword evidence="2" id="KW-0812">Transmembrane</keyword>
<dbReference type="AlphaFoldDB" id="A0A1E3PEM0"/>
<dbReference type="OrthoDB" id="5673at2759"/>
<dbReference type="PANTHER" id="PTHR31303">
    <property type="entry name" value="CTP-DEPENDENT DIACYLGLYCEROL KINASE 1"/>
    <property type="match status" value="1"/>
</dbReference>
<organism evidence="3 4">
    <name type="scientific">Nadsonia fulvescens var. elongata DSM 6958</name>
    <dbReference type="NCBI Taxonomy" id="857566"/>
    <lineage>
        <taxon>Eukaryota</taxon>
        <taxon>Fungi</taxon>
        <taxon>Dikarya</taxon>
        <taxon>Ascomycota</taxon>
        <taxon>Saccharomycotina</taxon>
        <taxon>Dipodascomycetes</taxon>
        <taxon>Dipodascales</taxon>
        <taxon>Dipodascales incertae sedis</taxon>
        <taxon>Nadsonia</taxon>
    </lineage>
</organism>
<feature type="transmembrane region" description="Helical" evidence="2">
    <location>
        <begin position="180"/>
        <end position="199"/>
    </location>
</feature>